<comment type="caution">
    <text evidence="2">The sequence shown here is derived from an EMBL/GenBank/DDBJ whole genome shotgun (WGS) entry which is preliminary data.</text>
</comment>
<dbReference type="InterPro" id="IPR026444">
    <property type="entry name" value="Secre_tail"/>
</dbReference>
<dbReference type="Gene3D" id="3.40.50.11970">
    <property type="match status" value="1"/>
</dbReference>
<reference evidence="2 3" key="1">
    <citation type="submission" date="2018-06" db="EMBL/GenBank/DDBJ databases">
        <title>Extensive metabolic versatility and redundancy in microbially diverse, dynamic hydrothermal sediments.</title>
        <authorList>
            <person name="Dombrowski N."/>
            <person name="Teske A."/>
            <person name="Baker B.J."/>
        </authorList>
    </citation>
    <scope>NUCLEOTIDE SEQUENCE [LARGE SCALE GENOMIC DNA]</scope>
    <source>
        <strain evidence="2">B10_G13</strain>
    </source>
</reference>
<gene>
    <name evidence="2" type="ORF">DRP43_01035</name>
</gene>
<name>A0A660SNM5_UNCT6</name>
<evidence type="ECO:0000259" key="1">
    <source>
        <dbReference type="Pfam" id="PF18962"/>
    </source>
</evidence>
<dbReference type="NCBIfam" id="TIGR04183">
    <property type="entry name" value="Por_Secre_tail"/>
    <property type="match status" value="1"/>
</dbReference>
<organism evidence="2 3">
    <name type="scientific">candidate division TA06 bacterium</name>
    <dbReference type="NCBI Taxonomy" id="2250710"/>
    <lineage>
        <taxon>Bacteria</taxon>
        <taxon>Bacteria division TA06</taxon>
    </lineage>
</organism>
<proteinExistence type="predicted"/>
<dbReference type="AlphaFoldDB" id="A0A660SNM5"/>
<dbReference type="Proteomes" id="UP000271125">
    <property type="component" value="Unassembled WGS sequence"/>
</dbReference>
<dbReference type="Pfam" id="PF03415">
    <property type="entry name" value="Peptidase_C11"/>
    <property type="match status" value="1"/>
</dbReference>
<dbReference type="Pfam" id="PF18962">
    <property type="entry name" value="Por_Secre_tail"/>
    <property type="match status" value="1"/>
</dbReference>
<evidence type="ECO:0000313" key="2">
    <source>
        <dbReference type="EMBL" id="RKX72323.1"/>
    </source>
</evidence>
<evidence type="ECO:0000313" key="3">
    <source>
        <dbReference type="Proteomes" id="UP000271125"/>
    </source>
</evidence>
<dbReference type="PANTHER" id="PTHR37835:SF1">
    <property type="entry name" value="ALPHA-CLOSTRIPAIN"/>
    <property type="match status" value="1"/>
</dbReference>
<dbReference type="EMBL" id="QNBD01000029">
    <property type="protein sequence ID" value="RKX72323.1"/>
    <property type="molecule type" value="Genomic_DNA"/>
</dbReference>
<accession>A0A660SNM5</accession>
<dbReference type="PANTHER" id="PTHR37835">
    <property type="entry name" value="ALPHA-CLOSTRIPAIN"/>
    <property type="match status" value="1"/>
</dbReference>
<feature type="domain" description="Secretion system C-terminal sorting" evidence="1">
    <location>
        <begin position="576"/>
        <end position="660"/>
    </location>
</feature>
<dbReference type="InterPro" id="IPR005077">
    <property type="entry name" value="Peptidase_C11"/>
</dbReference>
<dbReference type="Gene3D" id="2.60.40.4070">
    <property type="match status" value="1"/>
</dbReference>
<sequence length="662" mass="75586">MRKAKALIILLIIIIIPIFYLNATSRNAQWTVMVYMNGDNNLEGYGIKDFNEMEVIGSLSDINIIVQFDRSISYDQSNGNWTTCRRYYVTQDNNTSLISSELIEDIGEVDMGDPITLANFANWAKSNYPASHYLLVMWDHGDGWRKAGGSIEPIRAVSYDESSGNQISVANGELSQALELIGHIDIIGFDACLMQMWEVMVNVSEYADCMVGSEETESAYGWNYTGFLNDLSISPMMDPISLGKSIINNSNLATLSVVDLTQIGNLTLCVDTFALELMRAKDEGYTDTIKTARNRTHNFYEWSYIDLYDFADHIRLSNVPEALKYTALQVMNSIDNVVKETHNTCMDAYGISISHPTSLTYYNSLYSNLEVAYLTKWDEYLRGCMYNDSAGIYNDIGSNWVGIDTINLDGSPYSFWGYDVDTSFHAAVRFTSSKPCSIKAIIAFFNHEFDYSLYIYNTGKYLMPDSILHMQTGTAHNCWNYIPLPIPIVLQSDDDFWVSIYTENAYYPIGVDNGSWASHRSYCSFDGENWEEALENSTFYNFNIRAEVQYFTYMSVIDQKIKKEINQKQECINMKIYPNPFNEIAEISFNISQIGERKENKLKIYDITGKLIKQLIFSNKIGLQKVFWDGKDYLGNYVPDGVYFCKIKTGNLKELKKIVIMR</sequence>
<protein>
    <recommendedName>
        <fullName evidence="1">Secretion system C-terminal sorting domain-containing protein</fullName>
    </recommendedName>
</protein>